<dbReference type="GO" id="GO:0055085">
    <property type="term" value="P:transmembrane transport"/>
    <property type="evidence" value="ECO:0007669"/>
    <property type="project" value="TreeGrafter"/>
</dbReference>
<feature type="transmembrane region" description="Helical" evidence="8">
    <location>
        <begin position="35"/>
        <end position="59"/>
    </location>
</feature>
<comment type="similarity">
    <text evidence="2">Belongs to the autoinducer-2 exporter (AI-2E) (TC 2.A.86) family.</text>
</comment>
<gene>
    <name evidence="9" type="ORF">HMPREF9943_01237</name>
</gene>
<dbReference type="Proteomes" id="UP000011758">
    <property type="component" value="Unassembled WGS sequence"/>
</dbReference>
<dbReference type="EMBL" id="AGEJ01000019">
    <property type="protein sequence ID" value="EMD16482.1"/>
    <property type="molecule type" value="Genomic_DNA"/>
</dbReference>
<comment type="caution">
    <text evidence="9">The sequence shown here is derived from an EMBL/GenBank/DDBJ whole genome shotgun (WGS) entry which is preliminary data.</text>
</comment>
<keyword evidence="6 8" id="KW-1133">Transmembrane helix</keyword>
<dbReference type="BioCyc" id="ECAT999415-HMP:GTTI-1271-MONOMER"/>
<dbReference type="InterPro" id="IPR002549">
    <property type="entry name" value="AI-2E-like"/>
</dbReference>
<keyword evidence="4" id="KW-1003">Cell membrane</keyword>
<evidence type="ECO:0000256" key="3">
    <source>
        <dbReference type="ARBA" id="ARBA00022448"/>
    </source>
</evidence>
<keyword evidence="10" id="KW-1185">Reference proteome</keyword>
<dbReference type="PATRIC" id="fig|999415.3.peg.1257"/>
<feature type="transmembrane region" description="Helical" evidence="8">
    <location>
        <begin position="79"/>
        <end position="104"/>
    </location>
</feature>
<evidence type="ECO:0000256" key="6">
    <source>
        <dbReference type="ARBA" id="ARBA00022989"/>
    </source>
</evidence>
<organism evidence="9 10">
    <name type="scientific">Eggerthia catenaformis OT 569 = DSM 20559</name>
    <dbReference type="NCBI Taxonomy" id="999415"/>
    <lineage>
        <taxon>Bacteria</taxon>
        <taxon>Bacillati</taxon>
        <taxon>Bacillota</taxon>
        <taxon>Erysipelotrichia</taxon>
        <taxon>Erysipelotrichales</taxon>
        <taxon>Coprobacillaceae</taxon>
        <taxon>Eggerthia</taxon>
    </lineage>
</organism>
<feature type="transmembrane region" description="Helical" evidence="8">
    <location>
        <begin position="230"/>
        <end position="255"/>
    </location>
</feature>
<proteinExistence type="inferred from homology"/>
<evidence type="ECO:0008006" key="11">
    <source>
        <dbReference type="Google" id="ProtNLM"/>
    </source>
</evidence>
<keyword evidence="7 8" id="KW-0472">Membrane</keyword>
<dbReference type="eggNOG" id="COG0628">
    <property type="taxonomic scope" value="Bacteria"/>
</dbReference>
<evidence type="ECO:0000256" key="1">
    <source>
        <dbReference type="ARBA" id="ARBA00004651"/>
    </source>
</evidence>
<evidence type="ECO:0000256" key="5">
    <source>
        <dbReference type="ARBA" id="ARBA00022692"/>
    </source>
</evidence>
<evidence type="ECO:0000256" key="2">
    <source>
        <dbReference type="ARBA" id="ARBA00009773"/>
    </source>
</evidence>
<keyword evidence="5 8" id="KW-0812">Transmembrane</keyword>
<name>M2P832_9FIRM</name>
<evidence type="ECO:0000313" key="9">
    <source>
        <dbReference type="EMBL" id="EMD16482.1"/>
    </source>
</evidence>
<comment type="subcellular location">
    <subcellularLocation>
        <location evidence="1">Cell membrane</location>
        <topology evidence="1">Multi-pass membrane protein</topology>
    </subcellularLocation>
</comment>
<dbReference type="GO" id="GO:0005886">
    <property type="term" value="C:plasma membrane"/>
    <property type="evidence" value="ECO:0007669"/>
    <property type="project" value="UniProtKB-SubCell"/>
</dbReference>
<feature type="transmembrane region" description="Helical" evidence="8">
    <location>
        <begin position="275"/>
        <end position="302"/>
    </location>
</feature>
<dbReference type="STRING" id="999415.HMPREF9943_01237"/>
<evidence type="ECO:0000256" key="4">
    <source>
        <dbReference type="ARBA" id="ARBA00022475"/>
    </source>
</evidence>
<evidence type="ECO:0000256" key="8">
    <source>
        <dbReference type="SAM" id="Phobius"/>
    </source>
</evidence>
<accession>M2P832</accession>
<evidence type="ECO:0000256" key="7">
    <source>
        <dbReference type="ARBA" id="ARBA00023136"/>
    </source>
</evidence>
<protein>
    <recommendedName>
        <fullName evidence="11">AI-2E family transporter</fullName>
    </recommendedName>
</protein>
<dbReference type="OrthoDB" id="9793390at2"/>
<evidence type="ECO:0000313" key="10">
    <source>
        <dbReference type="Proteomes" id="UP000011758"/>
    </source>
</evidence>
<sequence length="378" mass="42658">MKFKKEWLNKNWVSYSIALCIAITFYSIINHFDMILLGLSHIFRFISPVIYGLIIAYILDPGVAFFEKKVFKGKHSRSLSVFTTFILIILALTILGFALIPPIVKSIVGLFSNFDSYSHSLQLWLANLASIAKEYNIDISYLTNAGGDALKQIAGMIPRNINNIISTSVNIGVSLFNLVIAFILAIYFLIYASNLQRSLRAFLKAVLKPNKYNAVAEFWRRVNRIFIRYILCDLLDGFIIGCINFLFMTIMHMPFTALVSVIVGVTNLAPTFGPIVGAIIGGFILLLVNPLMAFWFIIFTIILQTFDGYLIKPVLFGDTLGVSSIMILIFIIVGSRMFGVWGILLAIPTAAICDFIYKDFIWRKNLKQMYEQNTEAEL</sequence>
<dbReference type="AlphaFoldDB" id="M2P832"/>
<dbReference type="RefSeq" id="WP_004803182.1">
    <property type="nucleotide sequence ID" value="NZ_KB446648.1"/>
</dbReference>
<dbReference type="PANTHER" id="PTHR21716">
    <property type="entry name" value="TRANSMEMBRANE PROTEIN"/>
    <property type="match status" value="1"/>
</dbReference>
<feature type="transmembrane region" description="Helical" evidence="8">
    <location>
        <begin position="12"/>
        <end position="29"/>
    </location>
</feature>
<dbReference type="PANTHER" id="PTHR21716:SF53">
    <property type="entry name" value="PERMEASE PERM-RELATED"/>
    <property type="match status" value="1"/>
</dbReference>
<dbReference type="Pfam" id="PF01594">
    <property type="entry name" value="AI-2E_transport"/>
    <property type="match status" value="1"/>
</dbReference>
<reference evidence="9 10" key="1">
    <citation type="submission" date="2013-02" db="EMBL/GenBank/DDBJ databases">
        <title>The Genome Sequence of Lactobacillus catenaformis F0143.</title>
        <authorList>
            <consortium name="The Broad Institute Genome Sequencing Platform"/>
            <person name="Earl A."/>
            <person name="Ward D."/>
            <person name="Feldgarden M."/>
            <person name="Gevers D."/>
            <person name="Izard J."/>
            <person name="Blanton J.M."/>
            <person name="Mathney J."/>
            <person name="Dewhirst F.E."/>
            <person name="Young S.K."/>
            <person name="Zeng Q."/>
            <person name="Gargeya S."/>
            <person name="Fitzgerald M."/>
            <person name="Haas B."/>
            <person name="Abouelleil A."/>
            <person name="Alvarado L."/>
            <person name="Arachchi H.M."/>
            <person name="Berlin A."/>
            <person name="Chapman S.B."/>
            <person name="Gearin G."/>
            <person name="Goldberg J."/>
            <person name="Griggs A."/>
            <person name="Gujja S."/>
            <person name="Hansen M."/>
            <person name="Heiman D."/>
            <person name="Howarth C."/>
            <person name="Larimer J."/>
            <person name="Lui A."/>
            <person name="MacDonald P.J.P."/>
            <person name="McCowen C."/>
            <person name="Montmayeur A."/>
            <person name="Murphy C."/>
            <person name="Neiman D."/>
            <person name="Pearson M."/>
            <person name="Priest M."/>
            <person name="Roberts A."/>
            <person name="Saif S."/>
            <person name="Shea T."/>
            <person name="Sisk P."/>
            <person name="Stolte C."/>
            <person name="Sykes S."/>
            <person name="Wortman J."/>
            <person name="Nusbaum C."/>
            <person name="Birren B."/>
        </authorList>
    </citation>
    <scope>NUCLEOTIDE SEQUENCE [LARGE SCALE GENOMIC DNA]</scope>
    <source>
        <strain evidence="9 10">OT 569</strain>
    </source>
</reference>
<keyword evidence="3" id="KW-0813">Transport</keyword>
<feature type="transmembrane region" description="Helical" evidence="8">
    <location>
        <begin position="169"/>
        <end position="190"/>
    </location>
</feature>